<dbReference type="InterPro" id="IPR012349">
    <property type="entry name" value="Split_barrel_FMN-bd"/>
</dbReference>
<dbReference type="HAMAP" id="MF_00764">
    <property type="entry name" value="UPF0306"/>
    <property type="match status" value="1"/>
</dbReference>
<gene>
    <name evidence="2" type="ORF">KDN34_15670</name>
</gene>
<accession>A0ABX7YS53</accession>
<evidence type="ECO:0000313" key="3">
    <source>
        <dbReference type="Proteomes" id="UP000679575"/>
    </source>
</evidence>
<dbReference type="Proteomes" id="UP000679575">
    <property type="component" value="Chromosome"/>
</dbReference>
<comment type="similarity">
    <text evidence="1">Belongs to the UPF0306 family.</text>
</comment>
<dbReference type="SUPFAM" id="SSF50475">
    <property type="entry name" value="FMN-binding split barrel"/>
    <property type="match status" value="1"/>
</dbReference>
<name>A0ABX7YS53_9GAMM</name>
<dbReference type="RefSeq" id="WP_212594633.1">
    <property type="nucleotide sequence ID" value="NZ_CP073587.1"/>
</dbReference>
<dbReference type="Gene3D" id="2.30.110.10">
    <property type="entry name" value="Electron Transport, Fmn-binding Protein, Chain A"/>
    <property type="match status" value="1"/>
</dbReference>
<sequence>MMGYLAKSGVTMVAVPDAISQYLQQQHVLTLCTQDQQGLWCASCFYVFDVDSMCCYLMTADNSRHTQAMVVDPIIAGTIADQTQSVLHIQGIQYTAIASRVSESESAAIRQLYCQRFPVAKVKSAPLWRLALQTVKMVDNRLGFGKKHRWQRQPD</sequence>
<reference evidence="2 3" key="1">
    <citation type="submission" date="2021-04" db="EMBL/GenBank/DDBJ databases">
        <title>Novel species identification of genus Shewanella.</title>
        <authorList>
            <person name="Liu G."/>
        </authorList>
    </citation>
    <scope>NUCLEOTIDE SEQUENCE [LARGE SCALE GENOMIC DNA]</scope>
    <source>
        <strain evidence="2 3">FJAT-54481</strain>
    </source>
</reference>
<dbReference type="InterPro" id="IPR011194">
    <property type="entry name" value="UPF0306"/>
</dbReference>
<evidence type="ECO:0000313" key="2">
    <source>
        <dbReference type="EMBL" id="QUN05604.1"/>
    </source>
</evidence>
<proteinExistence type="inferred from homology"/>
<protein>
    <recommendedName>
        <fullName evidence="1">UPF0306 protein KDN34_15670</fullName>
    </recommendedName>
</protein>
<dbReference type="NCBIfam" id="NF002900">
    <property type="entry name" value="PRK03467.1"/>
    <property type="match status" value="1"/>
</dbReference>
<dbReference type="EMBL" id="CP073587">
    <property type="protein sequence ID" value="QUN05604.1"/>
    <property type="molecule type" value="Genomic_DNA"/>
</dbReference>
<organism evidence="2 3">
    <name type="scientific">Shewanella yunxiaonensis</name>
    <dbReference type="NCBI Taxonomy" id="2829809"/>
    <lineage>
        <taxon>Bacteria</taxon>
        <taxon>Pseudomonadati</taxon>
        <taxon>Pseudomonadota</taxon>
        <taxon>Gammaproteobacteria</taxon>
        <taxon>Alteromonadales</taxon>
        <taxon>Shewanellaceae</taxon>
        <taxon>Shewanella</taxon>
    </lineage>
</organism>
<evidence type="ECO:0000256" key="1">
    <source>
        <dbReference type="HAMAP-Rule" id="MF_00764"/>
    </source>
</evidence>
<keyword evidence="3" id="KW-1185">Reference proteome</keyword>
<dbReference type="PIRSF" id="PIRSF009554">
    <property type="entry name" value="UCP009554"/>
    <property type="match status" value="1"/>
</dbReference>